<organism evidence="1 2">
    <name type="scientific">Meloidogyne enterolobii</name>
    <name type="common">Root-knot nematode worm</name>
    <name type="synonym">Meloidogyne mayaguensis</name>
    <dbReference type="NCBI Taxonomy" id="390850"/>
    <lineage>
        <taxon>Eukaryota</taxon>
        <taxon>Metazoa</taxon>
        <taxon>Ecdysozoa</taxon>
        <taxon>Nematoda</taxon>
        <taxon>Chromadorea</taxon>
        <taxon>Rhabditida</taxon>
        <taxon>Tylenchina</taxon>
        <taxon>Tylenchomorpha</taxon>
        <taxon>Tylenchoidea</taxon>
        <taxon>Meloidogynidae</taxon>
        <taxon>Meloidogyninae</taxon>
        <taxon>Meloidogyne</taxon>
    </lineage>
</organism>
<evidence type="ECO:0000313" key="1">
    <source>
        <dbReference type="EMBL" id="CAK5012277.1"/>
    </source>
</evidence>
<protein>
    <submittedName>
        <fullName evidence="1">Uncharacterized protein</fullName>
    </submittedName>
</protein>
<reference evidence="1" key="1">
    <citation type="submission" date="2023-11" db="EMBL/GenBank/DDBJ databases">
        <authorList>
            <person name="Poullet M."/>
        </authorList>
    </citation>
    <scope>NUCLEOTIDE SEQUENCE</scope>
    <source>
        <strain evidence="1">E1834</strain>
    </source>
</reference>
<name>A0ACB0XPZ7_MELEN</name>
<comment type="caution">
    <text evidence="1">The sequence shown here is derived from an EMBL/GenBank/DDBJ whole genome shotgun (WGS) entry which is preliminary data.</text>
</comment>
<accession>A0ACB0XPZ7</accession>
<dbReference type="Proteomes" id="UP001497535">
    <property type="component" value="Unassembled WGS sequence"/>
</dbReference>
<dbReference type="EMBL" id="CAVMJV010000002">
    <property type="protein sequence ID" value="CAK5012277.1"/>
    <property type="molecule type" value="Genomic_DNA"/>
</dbReference>
<evidence type="ECO:0000313" key="2">
    <source>
        <dbReference type="Proteomes" id="UP001497535"/>
    </source>
</evidence>
<proteinExistence type="predicted"/>
<sequence>MFLGAVLIFGGSPVMFSINQYRNNRCSKLFQMSGIEKYLFLYRIYSINSPPSNNSPCYG</sequence>
<keyword evidence="2" id="KW-1185">Reference proteome</keyword>
<gene>
    <name evidence="1" type="ORF">MENTE1834_LOCUS2076</name>
</gene>